<name>A0ABV0BF48_9HYPH</name>
<dbReference type="PANTHER" id="PTHR45663">
    <property type="entry name" value="GEO12009P1"/>
    <property type="match status" value="1"/>
</dbReference>
<feature type="domain" description="Thioredoxin" evidence="1">
    <location>
        <begin position="2"/>
        <end position="120"/>
    </location>
</feature>
<evidence type="ECO:0000313" key="2">
    <source>
        <dbReference type="EMBL" id="MEN3929604.1"/>
    </source>
</evidence>
<dbReference type="Gene3D" id="3.40.30.10">
    <property type="entry name" value="Glutaredoxin"/>
    <property type="match status" value="1"/>
</dbReference>
<protein>
    <submittedName>
        <fullName evidence="2">Co-chaperone YbbN</fullName>
    </submittedName>
</protein>
<accession>A0ABV0BF48</accession>
<dbReference type="PANTHER" id="PTHR45663:SF11">
    <property type="entry name" value="GEO12009P1"/>
    <property type="match status" value="1"/>
</dbReference>
<evidence type="ECO:0000259" key="1">
    <source>
        <dbReference type="PROSITE" id="PS51352"/>
    </source>
</evidence>
<comment type="caution">
    <text evidence="2">The sequence shown here is derived from an EMBL/GenBank/DDBJ whole genome shotgun (WGS) entry which is preliminary data.</text>
</comment>
<dbReference type="Pfam" id="PF14559">
    <property type="entry name" value="TPR_19"/>
    <property type="match status" value="1"/>
</dbReference>
<dbReference type="Pfam" id="PF14561">
    <property type="entry name" value="TPR_20"/>
    <property type="match status" value="1"/>
</dbReference>
<gene>
    <name evidence="2" type="ORF">WJT86_00850</name>
</gene>
<dbReference type="Proteomes" id="UP001418637">
    <property type="component" value="Unassembled WGS sequence"/>
</dbReference>
<reference evidence="2 3" key="1">
    <citation type="submission" date="2024-04" db="EMBL/GenBank/DDBJ databases">
        <title>A novel species isolated from cricket.</title>
        <authorList>
            <person name="Wang H.-C."/>
        </authorList>
    </citation>
    <scope>NUCLEOTIDE SEQUENCE [LARGE SCALE GENOMIC DNA]</scope>
    <source>
        <strain evidence="2 3">WL0021</strain>
    </source>
</reference>
<dbReference type="Pfam" id="PF00085">
    <property type="entry name" value="Thioredoxin"/>
    <property type="match status" value="1"/>
</dbReference>
<dbReference type="InterPro" id="IPR013766">
    <property type="entry name" value="Thioredoxin_domain"/>
</dbReference>
<proteinExistence type="predicted"/>
<dbReference type="InterPro" id="IPR036249">
    <property type="entry name" value="Thioredoxin-like_sf"/>
</dbReference>
<dbReference type="Gene3D" id="1.25.40.10">
    <property type="entry name" value="Tetratricopeptide repeat domain"/>
    <property type="match status" value="2"/>
</dbReference>
<organism evidence="2 3">
    <name type="scientific">Hohaiivirga grylli</name>
    <dbReference type="NCBI Taxonomy" id="3133970"/>
    <lineage>
        <taxon>Bacteria</taxon>
        <taxon>Pseudomonadati</taxon>
        <taxon>Pseudomonadota</taxon>
        <taxon>Alphaproteobacteria</taxon>
        <taxon>Hyphomicrobiales</taxon>
        <taxon>Methylobacteriaceae</taxon>
        <taxon>Hohaiivirga</taxon>
    </lineage>
</organism>
<dbReference type="EMBL" id="JBBYXI010000001">
    <property type="protein sequence ID" value="MEN3929604.1"/>
    <property type="molecule type" value="Genomic_DNA"/>
</dbReference>
<dbReference type="CDD" id="cd02956">
    <property type="entry name" value="ybbN"/>
    <property type="match status" value="1"/>
</dbReference>
<dbReference type="PROSITE" id="PS51352">
    <property type="entry name" value="THIOREDOXIN_2"/>
    <property type="match status" value="1"/>
</dbReference>
<keyword evidence="3" id="KW-1185">Reference proteome</keyword>
<dbReference type="SUPFAM" id="SSF48452">
    <property type="entry name" value="TPR-like"/>
    <property type="match status" value="1"/>
</dbReference>
<dbReference type="SUPFAM" id="SSF52833">
    <property type="entry name" value="Thioredoxin-like"/>
    <property type="match status" value="1"/>
</dbReference>
<sequence>MLTDNTAAPNTALISDTTTQGFQQDVLMASTQQPVLVYFWSTRSEVCRQQAPVLEKFVTSAGGKVKMVRLDIDAHPAIAGQLGIQSIPAVVAFQNGQFVDGFMGVIPEPQMKEFIERLTGPLGPSPVEALMEKASELMEANDMAGAAQIYAAILGQDQANIPAIVGLVKIHIAMGDLEHARRFLEMVPANKVNDPAVTAVQAALEIAEQAEDLGDTEELRRRVEADPKDYQARFDLALALNARNKREEAADLLLDIVRRDRKWNDDGARKQLVQFFEAWGPMDEATLDGRRRLSSILFA</sequence>
<dbReference type="RefSeq" id="WP_346335602.1">
    <property type="nucleotide sequence ID" value="NZ_JBBYXI010000001.1"/>
</dbReference>
<evidence type="ECO:0000313" key="3">
    <source>
        <dbReference type="Proteomes" id="UP001418637"/>
    </source>
</evidence>
<dbReference type="InterPro" id="IPR011990">
    <property type="entry name" value="TPR-like_helical_dom_sf"/>
</dbReference>